<comment type="caution">
    <text evidence="1">The sequence shown here is derived from an EMBL/GenBank/DDBJ whole genome shotgun (WGS) entry which is preliminary data.</text>
</comment>
<organism evidence="1 2">
    <name type="scientific">Sulfobacillus benefaciens</name>
    <dbReference type="NCBI Taxonomy" id="453960"/>
    <lineage>
        <taxon>Bacteria</taxon>
        <taxon>Bacillati</taxon>
        <taxon>Bacillota</taxon>
        <taxon>Clostridia</taxon>
        <taxon>Eubacteriales</taxon>
        <taxon>Clostridiales Family XVII. Incertae Sedis</taxon>
        <taxon>Sulfobacillus</taxon>
    </lineage>
</organism>
<accession>A0A2T2WL05</accession>
<evidence type="ECO:0000313" key="2">
    <source>
        <dbReference type="Proteomes" id="UP000242699"/>
    </source>
</evidence>
<proteinExistence type="predicted"/>
<reference evidence="1 2" key="1">
    <citation type="journal article" date="2014" name="BMC Genomics">
        <title>Comparison of environmental and isolate Sulfobacillus genomes reveals diverse carbon, sulfur, nitrogen, and hydrogen metabolisms.</title>
        <authorList>
            <person name="Justice N.B."/>
            <person name="Norman A."/>
            <person name="Brown C.T."/>
            <person name="Singh A."/>
            <person name="Thomas B.C."/>
            <person name="Banfield J.F."/>
        </authorList>
    </citation>
    <scope>NUCLEOTIDE SEQUENCE [LARGE SCALE GENOMIC DNA]</scope>
    <source>
        <strain evidence="1">AMDSBA1</strain>
    </source>
</reference>
<protein>
    <submittedName>
        <fullName evidence="1">Uncharacterized protein</fullName>
    </submittedName>
</protein>
<dbReference type="Proteomes" id="UP000242699">
    <property type="component" value="Unassembled WGS sequence"/>
</dbReference>
<dbReference type="AlphaFoldDB" id="A0A2T2WL05"/>
<name>A0A2T2WL05_9FIRM</name>
<gene>
    <name evidence="1" type="ORF">C7B43_20485</name>
</gene>
<evidence type="ECO:0000313" key="1">
    <source>
        <dbReference type="EMBL" id="PSR22907.1"/>
    </source>
</evidence>
<sequence length="78" mass="8662">MTQNLTSPVFLGTYTYTYTMVRLNSYRLPLLKSRQINPIQQHDAPLLLASLSTLPVCPSSRSPLKIKMDGAARVGLGR</sequence>
<dbReference type="EMBL" id="PXYT01000102">
    <property type="protein sequence ID" value="PSR22907.1"/>
    <property type="molecule type" value="Genomic_DNA"/>
</dbReference>